<keyword evidence="2" id="KW-1133">Transmembrane helix</keyword>
<feature type="transmembrane region" description="Helical" evidence="2">
    <location>
        <begin position="94"/>
        <end position="114"/>
    </location>
</feature>
<evidence type="ECO:0000313" key="3">
    <source>
        <dbReference type="EMBL" id="KAF2676219.1"/>
    </source>
</evidence>
<feature type="transmembrane region" description="Helical" evidence="2">
    <location>
        <begin position="631"/>
        <end position="654"/>
    </location>
</feature>
<organism evidence="3 4">
    <name type="scientific">Lentithecium fluviatile CBS 122367</name>
    <dbReference type="NCBI Taxonomy" id="1168545"/>
    <lineage>
        <taxon>Eukaryota</taxon>
        <taxon>Fungi</taxon>
        <taxon>Dikarya</taxon>
        <taxon>Ascomycota</taxon>
        <taxon>Pezizomycotina</taxon>
        <taxon>Dothideomycetes</taxon>
        <taxon>Pleosporomycetidae</taxon>
        <taxon>Pleosporales</taxon>
        <taxon>Massarineae</taxon>
        <taxon>Lentitheciaceae</taxon>
        <taxon>Lentithecium</taxon>
    </lineage>
</organism>
<keyword evidence="4" id="KW-1185">Reference proteome</keyword>
<evidence type="ECO:0000256" key="2">
    <source>
        <dbReference type="SAM" id="Phobius"/>
    </source>
</evidence>
<feature type="transmembrane region" description="Helical" evidence="2">
    <location>
        <begin position="37"/>
        <end position="59"/>
    </location>
</feature>
<proteinExistence type="predicted"/>
<protein>
    <submittedName>
        <fullName evidence="3">Uncharacterized protein</fullName>
    </submittedName>
</protein>
<keyword evidence="2" id="KW-0812">Transmembrane</keyword>
<feature type="compositionally biased region" description="Polar residues" evidence="1">
    <location>
        <begin position="730"/>
        <end position="745"/>
    </location>
</feature>
<sequence>MAPYLPINKIDSKPQQPLYALDSRDTRFLLRYRKRTAILIVFYVSLLLIPWAITCVLSVRPLNAPSYFNQEGFTLTEISQIRYWMTAVDVLNSIASTVTIPILSALLAQAAVVYTQRRDARQALSIRHLFALADRGWSDIPTLWDSLKWSEPGSGASRTFLWFGAALLAISATQQPLYQALVPTETISIVPCSVIPSTWKRHSYKECGSTSSVKTVGLDPEPAQMAAVQQNEVLPKIISDLAFVSRTDVQPNLWVDSVDANVGWKSDSSPRKLRTLGFTIIGREAGRGTEEISGANVFVTALETNTTTGVLRQHIMRMNSSVECTHIERASFPSTCAGSLPFTASYSRTGVGSSSLQVCAPGQYGTFPWSLSRNRQDLSEEIFIDIQQNSSLQDRSDNEVNVTLHCEAKTTRGYFELGNIRNGNTYGPLLERWPSKIVMETEYNDYANGENMSKNGGQRMITEYRPSEEDAWSGGYHPGPLWYPSAQWNMSGPLMMSAMALFGNTSTFYSAFNRSRLDTNISDDRAIAAWKNACNLMPFNKLFRVGGFSVCNAHIPMESSDQIELTQEWLYAFNHTPSVEQALSTSLYFANKEILSSPGNTIDAWDQIIVGRTIYSSPGVSIQKPTMTTTVIIVLSTLIGLQMLGLTFLAYFIYHVPTWTYILNAVAVARIGASLEPSCLPPIGPVNENDLNRLASVSGLVGIMSGQRGRSHSQTRLKSEDSSDCESVHVNGQQRDTSPSTLPRSDTQVSLALGAPGVITRKVELTRGRSMRKAT</sequence>
<reference evidence="3" key="1">
    <citation type="journal article" date="2020" name="Stud. Mycol.">
        <title>101 Dothideomycetes genomes: a test case for predicting lifestyles and emergence of pathogens.</title>
        <authorList>
            <person name="Haridas S."/>
            <person name="Albert R."/>
            <person name="Binder M."/>
            <person name="Bloem J."/>
            <person name="Labutti K."/>
            <person name="Salamov A."/>
            <person name="Andreopoulos B."/>
            <person name="Baker S."/>
            <person name="Barry K."/>
            <person name="Bills G."/>
            <person name="Bluhm B."/>
            <person name="Cannon C."/>
            <person name="Castanera R."/>
            <person name="Culley D."/>
            <person name="Daum C."/>
            <person name="Ezra D."/>
            <person name="Gonzalez J."/>
            <person name="Henrissat B."/>
            <person name="Kuo A."/>
            <person name="Liang C."/>
            <person name="Lipzen A."/>
            <person name="Lutzoni F."/>
            <person name="Magnuson J."/>
            <person name="Mondo S."/>
            <person name="Nolan M."/>
            <person name="Ohm R."/>
            <person name="Pangilinan J."/>
            <person name="Park H.-J."/>
            <person name="Ramirez L."/>
            <person name="Alfaro M."/>
            <person name="Sun H."/>
            <person name="Tritt A."/>
            <person name="Yoshinaga Y."/>
            <person name="Zwiers L.-H."/>
            <person name="Turgeon B."/>
            <person name="Goodwin S."/>
            <person name="Spatafora J."/>
            <person name="Crous P."/>
            <person name="Grigoriev I."/>
        </authorList>
    </citation>
    <scope>NUCLEOTIDE SEQUENCE</scope>
    <source>
        <strain evidence="3">CBS 122367</strain>
    </source>
</reference>
<evidence type="ECO:0000313" key="4">
    <source>
        <dbReference type="Proteomes" id="UP000799291"/>
    </source>
</evidence>
<accession>A0A6G1IE89</accession>
<gene>
    <name evidence="3" type="ORF">K458DRAFT_437493</name>
</gene>
<dbReference type="Proteomes" id="UP000799291">
    <property type="component" value="Unassembled WGS sequence"/>
</dbReference>
<keyword evidence="2" id="KW-0472">Membrane</keyword>
<feature type="region of interest" description="Disordered" evidence="1">
    <location>
        <begin position="705"/>
        <end position="745"/>
    </location>
</feature>
<dbReference type="AlphaFoldDB" id="A0A6G1IE89"/>
<dbReference type="EMBL" id="MU005638">
    <property type="protein sequence ID" value="KAF2676219.1"/>
    <property type="molecule type" value="Genomic_DNA"/>
</dbReference>
<evidence type="ECO:0000256" key="1">
    <source>
        <dbReference type="SAM" id="MobiDB-lite"/>
    </source>
</evidence>
<name>A0A6G1IE89_9PLEO</name>
<dbReference type="OrthoDB" id="5381672at2759"/>